<keyword evidence="5" id="KW-1185">Reference proteome</keyword>
<dbReference type="eggNOG" id="COG4935">
    <property type="taxonomic scope" value="Bacteria"/>
</dbReference>
<dbReference type="eggNOG" id="COG4886">
    <property type="taxonomic scope" value="Bacteria"/>
</dbReference>
<dbReference type="HOGENOM" id="CLU_321261_0_0_10"/>
<dbReference type="InterPro" id="IPR055353">
    <property type="entry name" value="DUF7619"/>
</dbReference>
<evidence type="ECO:0000313" key="4">
    <source>
        <dbReference type="EMBL" id="CCG53139.1"/>
    </source>
</evidence>
<dbReference type="STRING" id="1094466.KQS_05875"/>
<dbReference type="CDD" id="cd00063">
    <property type="entry name" value="FN3"/>
    <property type="match status" value="1"/>
</dbReference>
<dbReference type="SUPFAM" id="SSF49265">
    <property type="entry name" value="Fibronectin type III"/>
    <property type="match status" value="1"/>
</dbReference>
<evidence type="ECO:0000256" key="1">
    <source>
        <dbReference type="ARBA" id="ARBA00022729"/>
    </source>
</evidence>
<dbReference type="InterPro" id="IPR003961">
    <property type="entry name" value="FN3_dom"/>
</dbReference>
<dbReference type="Pfam" id="PF24595">
    <property type="entry name" value="DUF7619"/>
    <property type="match status" value="1"/>
</dbReference>
<sequence>MKKITLSILSTLCFVVTLWSQCTPPTNLSVSNVTGTTAVVSWMDANNALSFNIQIAANGTTIGTSIIASSSPFVFTGLNCDTTYTVQVSTNCDNAGNVSPFSSPITFTTLPCTTTFGQPQAMSNCVTNNGVACFDLNYNTPYVLGNADSSQYTVSYHATQADAVANTNPLPSPYCVALGSYTIFVRITNNSTGAAEQISAFTIQATNYEVLGELPHMTQCDDNNDGQISFDLTTTQALLSTTNTLSYHGSLSDATYNINPIAFPNNFIVFTSSSSSTVFIREHSGTGCDPIYSRILFTQANCNLATSCINANSLCNSIGVPFVNTINLPTSGSAGCLGSTPNATWFYLPISQSGNINLQVSQGNNAPTYNNLDVDYIIYGPFTSPTTGCASYGPANIVSCSYSAAPVEYPTITNAQVGQYYLMMVTNFSNQAGFITINSLPTSTGVINCTGFTFNAFLDGNNNGIKDSGELNFPLGDFHYEKNNDGVIHNITSPTGTTYVYDNVATNLYNVNFTVNPVYATNYNVNPASYTGINPGASMVTYYFPVTATSTYNDLAVTVVPMNLPRPGFNYFNKVVYTNLSTQTVTNGTVTFTKPGAVSVTATTPATTANATGFTYNFTNLAPFEVRTIDVTMSVPPIPTVNANDYLVSSASIEPLAGDLVPSNNTSTVNQIVVNAYDPNDKMESHGPQIVHSTFTSNDYLYYTIRFENTGNASAINIRVNDVLNSQLDETTLQMISSSHPYVLDRISTNLTWNFNNIQLPVSVANTMIGKGYITFKIKPKAGYAVGDIIPNAASIYFDYNPAIVTNTFTTEFVAFLASPAFDTDSIRIYPNPTSDILNIELLNNQTIQSLVIYDLLGNKIVAKNYLQSPSQINISNLASGIFLLELTDTNNQKLIHKIVKK</sequence>
<evidence type="ECO:0000313" key="5">
    <source>
        <dbReference type="Proteomes" id="UP000007599"/>
    </source>
</evidence>
<dbReference type="InterPro" id="IPR013783">
    <property type="entry name" value="Ig-like_fold"/>
</dbReference>
<evidence type="ECO:0000256" key="2">
    <source>
        <dbReference type="SAM" id="SignalP"/>
    </source>
</evidence>
<dbReference type="EMBL" id="HE774682">
    <property type="protein sequence ID" value="CCG53139.1"/>
    <property type="molecule type" value="Genomic_DNA"/>
</dbReference>
<dbReference type="AlphaFoldDB" id="H8XP65"/>
<dbReference type="InterPro" id="IPR026444">
    <property type="entry name" value="Secre_tail"/>
</dbReference>
<name>H8XP65_FLAIG</name>
<dbReference type="InterPro" id="IPR036116">
    <property type="entry name" value="FN3_sf"/>
</dbReference>
<reference evidence="5" key="2">
    <citation type="submission" date="2012-03" db="EMBL/GenBank/DDBJ databases">
        <title>Complete genome sequence of Flavobacterium indicum GPTSA100-9T, isolated from warm spring water.</title>
        <authorList>
            <person name="Barbier P."/>
            <person name="Houel A."/>
            <person name="Loux V."/>
            <person name="Poulain J."/>
            <person name="Bernardet J.-F."/>
            <person name="Touchon M."/>
            <person name="Duchaud E."/>
        </authorList>
    </citation>
    <scope>NUCLEOTIDE SEQUENCE [LARGE SCALE GENOMIC DNA]</scope>
    <source>
        <strain evidence="5">DSM 17447 / CIP 109464 / GPTSA100-9</strain>
    </source>
</reference>
<feature type="signal peptide" evidence="2">
    <location>
        <begin position="1"/>
        <end position="22"/>
    </location>
</feature>
<feature type="chain" id="PRO_5003616534" description="Fibronectin type-III domain-containing protein" evidence="2">
    <location>
        <begin position="23"/>
        <end position="902"/>
    </location>
</feature>
<gene>
    <name evidence="4" type="ordered locus">KQS_05875</name>
</gene>
<evidence type="ECO:0000259" key="3">
    <source>
        <dbReference type="PROSITE" id="PS50853"/>
    </source>
</evidence>
<dbReference type="eggNOG" id="COG3291">
    <property type="taxonomic scope" value="Bacteria"/>
</dbReference>
<proteinExistence type="predicted"/>
<accession>H8XP65</accession>
<protein>
    <recommendedName>
        <fullName evidence="3">Fibronectin type-III domain-containing protein</fullName>
    </recommendedName>
</protein>
<dbReference type="PROSITE" id="PS50853">
    <property type="entry name" value="FN3"/>
    <property type="match status" value="1"/>
</dbReference>
<feature type="domain" description="Fibronectin type-III" evidence="3">
    <location>
        <begin position="24"/>
        <end position="112"/>
    </location>
</feature>
<reference evidence="4 5" key="1">
    <citation type="journal article" date="2012" name="J. Bacteriol.">
        <title>Complete Genome Sequence of Flavobacterium indicum GPSTA100-9T, Isolated from Warm Spring Water.</title>
        <authorList>
            <person name="Barbier P."/>
            <person name="Houel A."/>
            <person name="Loux V."/>
            <person name="Poulain J."/>
            <person name="Bernardet J.F."/>
            <person name="Touchon M."/>
            <person name="Duchaud E."/>
        </authorList>
    </citation>
    <scope>NUCLEOTIDE SEQUENCE [LARGE SCALE GENOMIC DNA]</scope>
    <source>
        <strain evidence="5">DSM 17447 / CIP 109464 / GPTSA100-9</strain>
    </source>
</reference>
<dbReference type="Pfam" id="PF00041">
    <property type="entry name" value="fn3"/>
    <property type="match status" value="1"/>
</dbReference>
<organism evidence="4 5">
    <name type="scientific">Flavobacterium indicum (strain DSM 17447 / CIP 109464 / GPTSA100-9)</name>
    <dbReference type="NCBI Taxonomy" id="1094466"/>
    <lineage>
        <taxon>Bacteria</taxon>
        <taxon>Pseudomonadati</taxon>
        <taxon>Bacteroidota</taxon>
        <taxon>Flavobacteriia</taxon>
        <taxon>Flavobacteriales</taxon>
        <taxon>Flavobacteriaceae</taxon>
        <taxon>Flavobacterium</taxon>
    </lineage>
</organism>
<dbReference type="KEGG" id="fin:KQS_05875"/>
<dbReference type="RefSeq" id="WP_014388265.1">
    <property type="nucleotide sequence ID" value="NC_017025.1"/>
</dbReference>
<dbReference type="OrthoDB" id="1110367at2"/>
<dbReference type="NCBIfam" id="TIGR04183">
    <property type="entry name" value="Por_Secre_tail"/>
    <property type="match status" value="1"/>
</dbReference>
<dbReference type="Gene3D" id="2.60.40.10">
    <property type="entry name" value="Immunoglobulins"/>
    <property type="match status" value="1"/>
</dbReference>
<dbReference type="Pfam" id="PF18962">
    <property type="entry name" value="Por_Secre_tail"/>
    <property type="match status" value="1"/>
</dbReference>
<keyword evidence="1 2" id="KW-0732">Signal</keyword>
<dbReference type="Proteomes" id="UP000007599">
    <property type="component" value="Chromosome I"/>
</dbReference>
<dbReference type="SMART" id="SM00060">
    <property type="entry name" value="FN3"/>
    <property type="match status" value="1"/>
</dbReference>
<dbReference type="PATRIC" id="fig|1094466.5.peg.1153"/>